<dbReference type="Proteomes" id="UP000198460">
    <property type="component" value="Unassembled WGS sequence"/>
</dbReference>
<accession>A0A238HAC9</accession>
<dbReference type="AlphaFoldDB" id="A0A238HAC9"/>
<proteinExistence type="predicted"/>
<gene>
    <name evidence="1" type="ORF">BSIN_4746</name>
</gene>
<name>A0A238HAC9_9BURK</name>
<protein>
    <submittedName>
        <fullName evidence="1">Uncharacterized protein</fullName>
    </submittedName>
</protein>
<dbReference type="EMBL" id="FXAN01000086">
    <property type="protein sequence ID" value="SMG01987.1"/>
    <property type="molecule type" value="Genomic_DNA"/>
</dbReference>
<organism evidence="1 2">
    <name type="scientific">Burkholderia singularis</name>
    <dbReference type="NCBI Taxonomy" id="1503053"/>
    <lineage>
        <taxon>Bacteria</taxon>
        <taxon>Pseudomonadati</taxon>
        <taxon>Pseudomonadota</taxon>
        <taxon>Betaproteobacteria</taxon>
        <taxon>Burkholderiales</taxon>
        <taxon>Burkholderiaceae</taxon>
        <taxon>Burkholderia</taxon>
        <taxon>pseudomallei group</taxon>
    </lineage>
</organism>
<evidence type="ECO:0000313" key="1">
    <source>
        <dbReference type="EMBL" id="SMG01987.1"/>
    </source>
</evidence>
<evidence type="ECO:0000313" key="2">
    <source>
        <dbReference type="Proteomes" id="UP000198460"/>
    </source>
</evidence>
<reference evidence="1 2" key="1">
    <citation type="submission" date="2017-04" db="EMBL/GenBank/DDBJ databases">
        <authorList>
            <person name="Afonso C.L."/>
            <person name="Miller P.J."/>
            <person name="Scott M.A."/>
            <person name="Spackman E."/>
            <person name="Goraichik I."/>
            <person name="Dimitrov K.M."/>
            <person name="Suarez D.L."/>
            <person name="Swayne D.E."/>
        </authorList>
    </citation>
    <scope>NUCLEOTIDE SEQUENCE [LARGE SCALE GENOMIC DNA]</scope>
    <source>
        <strain evidence="1">LMG 28154</strain>
    </source>
</reference>
<sequence length="40" mass="4482">MSFHRKGRLRGIAGACPQGWNPRPYYQKGDLPGVKYATFG</sequence>